<dbReference type="PANTHER" id="PTHR39426:SF1">
    <property type="entry name" value="HOMOLOGY TO DEATH-ON-CURING PROTEIN OF PHAGE P1"/>
    <property type="match status" value="1"/>
</dbReference>
<dbReference type="EMBL" id="CP130144">
    <property type="protein sequence ID" value="WNZ45556.1"/>
    <property type="molecule type" value="Genomic_DNA"/>
</dbReference>
<gene>
    <name evidence="2" type="ORF">Q2T42_27585</name>
</gene>
<dbReference type="Gene3D" id="1.20.120.1870">
    <property type="entry name" value="Fic/DOC protein, Fido domain"/>
    <property type="match status" value="1"/>
</dbReference>
<dbReference type="InterPro" id="IPR006440">
    <property type="entry name" value="Doc"/>
</dbReference>
<accession>A0AA96WT50</accession>
<reference evidence="2" key="1">
    <citation type="journal article" date="2023" name="Plants (Basel)">
        <title>Genomic Analysis of Leptolyngbya boryana CZ1 Reveals Efficient Carbon Fixation Modules.</title>
        <authorList>
            <person name="Bai X."/>
            <person name="Wang H."/>
            <person name="Cheng W."/>
            <person name="Wang J."/>
            <person name="Ma M."/>
            <person name="Hu H."/>
            <person name="Song Z."/>
            <person name="Ma H."/>
            <person name="Fan Y."/>
            <person name="Du C."/>
            <person name="Xu J."/>
        </authorList>
    </citation>
    <scope>NUCLEOTIDE SEQUENCE</scope>
    <source>
        <strain evidence="2">CZ1</strain>
    </source>
</reference>
<dbReference type="SUPFAM" id="SSF140931">
    <property type="entry name" value="Fic-like"/>
    <property type="match status" value="1"/>
</dbReference>
<evidence type="ECO:0000259" key="1">
    <source>
        <dbReference type="PROSITE" id="PS51459"/>
    </source>
</evidence>
<reference evidence="2" key="2">
    <citation type="submission" date="2023-07" db="EMBL/GenBank/DDBJ databases">
        <authorList>
            <person name="Bai X.-H."/>
            <person name="Wang H.-H."/>
            <person name="Wang J."/>
            <person name="Ma M.-Y."/>
            <person name="Hu H.-H."/>
            <person name="Song Z.-L."/>
            <person name="Ma H.-G."/>
            <person name="Fan Y."/>
            <person name="Du C.-Y."/>
            <person name="Xu J.-C."/>
        </authorList>
    </citation>
    <scope>NUCLEOTIDE SEQUENCE</scope>
    <source>
        <strain evidence="2">CZ1</strain>
    </source>
</reference>
<dbReference type="PANTHER" id="PTHR39426">
    <property type="entry name" value="HOMOLOGY TO DEATH-ON-CURING PROTEIN OF PHAGE P1"/>
    <property type="match status" value="1"/>
</dbReference>
<dbReference type="Pfam" id="PF02661">
    <property type="entry name" value="Fic"/>
    <property type="match status" value="1"/>
</dbReference>
<dbReference type="InterPro" id="IPR036597">
    <property type="entry name" value="Fido-like_dom_sf"/>
</dbReference>
<name>A0AA96WT50_LEPBY</name>
<dbReference type="GO" id="GO:0016301">
    <property type="term" value="F:kinase activity"/>
    <property type="evidence" value="ECO:0007669"/>
    <property type="project" value="InterPro"/>
</dbReference>
<sequence>MQYYHCYSSPITPIPITLLSFSRTTTYGASATIFDLAAAYAYGLARNHPFIDGNKRIAFVVAAVFLELNGYSLNAPEEEVVEVVLRLAAGQESQAAIANWLSVRSIEH</sequence>
<dbReference type="InterPro" id="IPR053737">
    <property type="entry name" value="Type_II_TA_Toxin"/>
</dbReference>
<dbReference type="InterPro" id="IPR003812">
    <property type="entry name" value="Fido"/>
</dbReference>
<dbReference type="RefSeq" id="WP_316427146.1">
    <property type="nucleotide sequence ID" value="NZ_CP130144.1"/>
</dbReference>
<feature type="domain" description="Fido" evidence="1">
    <location>
        <begin position="1"/>
        <end position="103"/>
    </location>
</feature>
<evidence type="ECO:0000313" key="2">
    <source>
        <dbReference type="EMBL" id="WNZ45556.1"/>
    </source>
</evidence>
<dbReference type="AlphaFoldDB" id="A0AA96WT50"/>
<organism evidence="2">
    <name type="scientific">Leptolyngbya boryana CZ1</name>
    <dbReference type="NCBI Taxonomy" id="3060204"/>
    <lineage>
        <taxon>Bacteria</taxon>
        <taxon>Bacillati</taxon>
        <taxon>Cyanobacteriota</taxon>
        <taxon>Cyanophyceae</taxon>
        <taxon>Leptolyngbyales</taxon>
        <taxon>Leptolyngbyaceae</taxon>
        <taxon>Leptolyngbya group</taxon>
        <taxon>Leptolyngbya</taxon>
    </lineage>
</organism>
<protein>
    <submittedName>
        <fullName evidence="2">Type II toxin-antitoxin system death-on-curing family toxin</fullName>
    </submittedName>
</protein>
<dbReference type="NCBIfam" id="TIGR01550">
    <property type="entry name" value="DOC_P1"/>
    <property type="match status" value="1"/>
</dbReference>
<dbReference type="PROSITE" id="PS51459">
    <property type="entry name" value="FIDO"/>
    <property type="match status" value="1"/>
</dbReference>
<proteinExistence type="predicted"/>